<evidence type="ECO:0000256" key="6">
    <source>
        <dbReference type="ARBA" id="ARBA00023136"/>
    </source>
</evidence>
<feature type="transmembrane region" description="Helical" evidence="7">
    <location>
        <begin position="98"/>
        <end position="124"/>
    </location>
</feature>
<evidence type="ECO:0000256" key="7">
    <source>
        <dbReference type="SAM" id="Phobius"/>
    </source>
</evidence>
<feature type="domain" description="MgtC/SapB/SrpB/YhiD N-terminal" evidence="8">
    <location>
        <begin position="16"/>
        <end position="133"/>
    </location>
</feature>
<feature type="transmembrane region" description="Helical" evidence="7">
    <location>
        <begin position="68"/>
        <end position="86"/>
    </location>
</feature>
<protein>
    <submittedName>
        <fullName evidence="9">MgtC/SapB family protein</fullName>
    </submittedName>
</protein>
<sequence>MRGIVPSPWLEILLALAAVISGALIGAERERHEKPAGLRTLMLVCLGSAAFTMISYAFTSTTGDSGRVAAQIVTGIGFLGAGAILHDRSNISGMTTAATIWATAAVGMAAGAGHLVGALALSLLMRTVLTAVQGWEIRHLGGMRAVSIELLFEPDHGKTRIRIERLREVFHATARQMQIESLEDGQVRASIEVHLPRRHLRELLNSLADLPAVKEIHTSNIGGEP</sequence>
<dbReference type="PANTHER" id="PTHR33778:SF1">
    <property type="entry name" value="MAGNESIUM TRANSPORTER YHID-RELATED"/>
    <property type="match status" value="1"/>
</dbReference>
<keyword evidence="4 7" id="KW-0812">Transmembrane</keyword>
<evidence type="ECO:0000256" key="3">
    <source>
        <dbReference type="ARBA" id="ARBA00022475"/>
    </source>
</evidence>
<gene>
    <name evidence="9" type="ORF">WKV53_07055</name>
</gene>
<keyword evidence="6 7" id="KW-0472">Membrane</keyword>
<evidence type="ECO:0000256" key="1">
    <source>
        <dbReference type="ARBA" id="ARBA00004651"/>
    </source>
</evidence>
<feature type="transmembrane region" description="Helical" evidence="7">
    <location>
        <begin position="6"/>
        <end position="26"/>
    </location>
</feature>
<dbReference type="InterPro" id="IPR049177">
    <property type="entry name" value="MgtC_SapB_SrpB_YhiD_N"/>
</dbReference>
<evidence type="ECO:0000313" key="10">
    <source>
        <dbReference type="Proteomes" id="UP001371305"/>
    </source>
</evidence>
<proteinExistence type="inferred from homology"/>
<evidence type="ECO:0000256" key="4">
    <source>
        <dbReference type="ARBA" id="ARBA00022692"/>
    </source>
</evidence>
<accession>A0ABU9ARA2</accession>
<comment type="subcellular location">
    <subcellularLocation>
        <location evidence="1">Cell membrane</location>
        <topology evidence="1">Multi-pass membrane protein</topology>
    </subcellularLocation>
</comment>
<evidence type="ECO:0000259" key="8">
    <source>
        <dbReference type="Pfam" id="PF02308"/>
    </source>
</evidence>
<evidence type="ECO:0000256" key="5">
    <source>
        <dbReference type="ARBA" id="ARBA00022989"/>
    </source>
</evidence>
<organism evidence="9 10">
    <name type="scientific">Luteolibacter soli</name>
    <dbReference type="NCBI Taxonomy" id="3135280"/>
    <lineage>
        <taxon>Bacteria</taxon>
        <taxon>Pseudomonadati</taxon>
        <taxon>Verrucomicrobiota</taxon>
        <taxon>Verrucomicrobiia</taxon>
        <taxon>Verrucomicrobiales</taxon>
        <taxon>Verrucomicrobiaceae</taxon>
        <taxon>Luteolibacter</taxon>
    </lineage>
</organism>
<name>A0ABU9ARA2_9BACT</name>
<dbReference type="PRINTS" id="PR01837">
    <property type="entry name" value="MGTCSAPBPROT"/>
</dbReference>
<reference evidence="9 10" key="1">
    <citation type="submission" date="2024-04" db="EMBL/GenBank/DDBJ databases">
        <title>Luteolibacter sp. isolated from soil.</title>
        <authorList>
            <person name="An J."/>
        </authorList>
    </citation>
    <scope>NUCLEOTIDE SEQUENCE [LARGE SCALE GENOMIC DNA]</scope>
    <source>
        <strain evidence="9 10">Y139</strain>
    </source>
</reference>
<dbReference type="InterPro" id="IPR003416">
    <property type="entry name" value="MgtC/SapB/SrpB/YhiD_fam"/>
</dbReference>
<keyword evidence="10" id="KW-1185">Reference proteome</keyword>
<keyword evidence="3" id="KW-1003">Cell membrane</keyword>
<dbReference type="Pfam" id="PF02308">
    <property type="entry name" value="MgtC"/>
    <property type="match status" value="1"/>
</dbReference>
<dbReference type="PANTHER" id="PTHR33778">
    <property type="entry name" value="PROTEIN MGTC"/>
    <property type="match status" value="1"/>
</dbReference>
<dbReference type="Proteomes" id="UP001371305">
    <property type="component" value="Unassembled WGS sequence"/>
</dbReference>
<keyword evidence="5 7" id="KW-1133">Transmembrane helix</keyword>
<comment type="similarity">
    <text evidence="2">Belongs to the MgtC/SapB family.</text>
</comment>
<comment type="caution">
    <text evidence="9">The sequence shown here is derived from an EMBL/GenBank/DDBJ whole genome shotgun (WGS) entry which is preliminary data.</text>
</comment>
<dbReference type="EMBL" id="JBBUKT010000002">
    <property type="protein sequence ID" value="MEK7950246.1"/>
    <property type="molecule type" value="Genomic_DNA"/>
</dbReference>
<evidence type="ECO:0000256" key="2">
    <source>
        <dbReference type="ARBA" id="ARBA00009298"/>
    </source>
</evidence>
<feature type="transmembrane region" description="Helical" evidence="7">
    <location>
        <begin position="38"/>
        <end position="56"/>
    </location>
</feature>
<evidence type="ECO:0000313" key="9">
    <source>
        <dbReference type="EMBL" id="MEK7950246.1"/>
    </source>
</evidence>
<dbReference type="RefSeq" id="WP_341403700.1">
    <property type="nucleotide sequence ID" value="NZ_JBBUKT010000002.1"/>
</dbReference>